<evidence type="ECO:0000313" key="6">
    <source>
        <dbReference type="Proteomes" id="UP000215158"/>
    </source>
</evidence>
<keyword evidence="2" id="KW-0067">ATP-binding</keyword>
<evidence type="ECO:0000256" key="2">
    <source>
        <dbReference type="ARBA" id="ARBA00022840"/>
    </source>
</evidence>
<dbReference type="OrthoDB" id="1634048at2"/>
<dbReference type="InterPro" id="IPR014059">
    <property type="entry name" value="TraI/TrwC_relax"/>
</dbReference>
<feature type="domain" description="TrwC relaxase" evidence="3">
    <location>
        <begin position="11"/>
        <end position="281"/>
    </location>
</feature>
<evidence type="ECO:0000313" key="5">
    <source>
        <dbReference type="EMBL" id="ASV97582.1"/>
    </source>
</evidence>
<dbReference type="CDD" id="cd17933">
    <property type="entry name" value="DEXSc_RecD-like"/>
    <property type="match status" value="1"/>
</dbReference>
<dbReference type="Proteomes" id="UP000215158">
    <property type="component" value="Chromosome 1"/>
</dbReference>
<dbReference type="InterPro" id="IPR027785">
    <property type="entry name" value="UvrD-like_helicase_C"/>
</dbReference>
<dbReference type="Gene3D" id="3.40.50.300">
    <property type="entry name" value="P-loop containing nucleotide triphosphate hydrolases"/>
    <property type="match status" value="2"/>
</dbReference>
<reference evidence="5 6" key="1">
    <citation type="submission" date="2017-08" db="EMBL/GenBank/DDBJ databases">
        <title>Identification and genetic characteristics of simultaneous BTEX- and naphthalene-degrading Paraburkholderia sp. BN5 isolated from petroleum-contaminated soil.</title>
        <authorList>
            <person name="Lee Y."/>
            <person name="Jeon C.O."/>
        </authorList>
    </citation>
    <scope>NUCLEOTIDE SEQUENCE [LARGE SCALE GENOMIC DNA]</scope>
    <source>
        <strain evidence="5 6">BN5</strain>
    </source>
</reference>
<dbReference type="Pfam" id="PF13538">
    <property type="entry name" value="UvrD_C_2"/>
    <property type="match status" value="1"/>
</dbReference>
<dbReference type="Pfam" id="PF08751">
    <property type="entry name" value="TrwC"/>
    <property type="match status" value="1"/>
</dbReference>
<dbReference type="PANTHER" id="PTHR43788:SF6">
    <property type="entry name" value="DNA HELICASE B"/>
    <property type="match status" value="1"/>
</dbReference>
<dbReference type="InterPro" id="IPR014862">
    <property type="entry name" value="TrwC"/>
</dbReference>
<accession>A0A248VFC7</accession>
<evidence type="ECO:0000259" key="4">
    <source>
        <dbReference type="Pfam" id="PF13538"/>
    </source>
</evidence>
<sequence>MLSIAIVKNSGAASTYYAEADNYYTGDRSPSRWMGAGAERMELADDVDATTFTRLLDGHLPNGSHIHNAGDGRRAGVDLTFSAPKSVSMQALIGGDIRLVEAHQTAVGRALDYVQGLAAYRVTDGGQTELQKSGNLLIASFLHDLSRDTDPQLHTHAVLINATQRADGEWRALEPGEILRQKMLVGALYRSELALEVQQLGYDVRLTHADGRFELAHISDYQAQAFSQRSQAITAALANDGLTRADATHYERQRATLATREAKGEVNRAVLLETWKEKSHELSIDFLSRHARELSTVQIDPASTREAVAHAVAHTTERQSVVTDAQILRAALEVGTGSTNLDAIRAEISHQLADGLLIAQDGRYTTPAAQQREREILAMELRGRAAVEPIMDVQQVGRILSASNLRSGQQAAAALMLATDSRVSAIQGLAGTGKTAMLGVASLVMQQQGYQLVGIAPSAAAARELSGVGIKSETIAAFINREASGLTPQTVLIVDEAGMVSARDMHAILSRVEQANARVVLIGDVQQLQAIEAGRPFAQLQEAGIARAEMGEILRQNDARLRHAVELAARGDGARSLSALSRNVIEINDGRERHQAIAREFSGLSPDERKASLIVAGTRAARTSINEQVRTALGLAGHGVMVATMERKDLTMAQARSSLSYQAGDVVQAQKLYASLGIGRGDWARVEEVSQGRVTLLRSDGGRVEWRPAIQSNLSAYQLVSRELALGDAVRLTANDYGREIANGDRAIVTGIDAERQTVTLGREDGRQLILDASQPLHLDHGYCVTVHASQGQTVDRVLVEADSHSMTMNENAWYVAISRARDEVTIYTDDRSMLSDAVSRESAKGAALELDSAGRHRHDGPEIGG</sequence>
<feature type="domain" description="UvrD-like helicase C-terminal" evidence="4">
    <location>
        <begin position="781"/>
        <end position="827"/>
    </location>
</feature>
<dbReference type="NCBIfam" id="NF041492">
    <property type="entry name" value="MobF"/>
    <property type="match status" value="1"/>
</dbReference>
<organism evidence="5 6">
    <name type="scientific">Paraburkholderia aromaticivorans</name>
    <dbReference type="NCBI Taxonomy" id="2026199"/>
    <lineage>
        <taxon>Bacteria</taxon>
        <taxon>Pseudomonadati</taxon>
        <taxon>Pseudomonadota</taxon>
        <taxon>Betaproteobacteria</taxon>
        <taxon>Burkholderiales</taxon>
        <taxon>Burkholderiaceae</taxon>
        <taxon>Paraburkholderia</taxon>
    </lineage>
</organism>
<dbReference type="InterPro" id="IPR027417">
    <property type="entry name" value="P-loop_NTPase"/>
</dbReference>
<dbReference type="InterPro" id="IPR050534">
    <property type="entry name" value="Coronavir_polyprotein_1ab"/>
</dbReference>
<dbReference type="Gene3D" id="2.30.30.940">
    <property type="match status" value="1"/>
</dbReference>
<dbReference type="KEGG" id="parb:CJU94_05035"/>
<dbReference type="GO" id="GO:0003678">
    <property type="term" value="F:DNA helicase activity"/>
    <property type="evidence" value="ECO:0007669"/>
    <property type="project" value="UniProtKB-ARBA"/>
</dbReference>
<evidence type="ECO:0000259" key="3">
    <source>
        <dbReference type="Pfam" id="PF08751"/>
    </source>
</evidence>
<evidence type="ECO:0000256" key="1">
    <source>
        <dbReference type="ARBA" id="ARBA00022741"/>
    </source>
</evidence>
<dbReference type="Pfam" id="PF13604">
    <property type="entry name" value="AAA_30"/>
    <property type="match status" value="1"/>
</dbReference>
<dbReference type="CDD" id="cd18809">
    <property type="entry name" value="SF1_C_RecD"/>
    <property type="match status" value="1"/>
</dbReference>
<keyword evidence="6" id="KW-1185">Reference proteome</keyword>
<dbReference type="PANTHER" id="PTHR43788">
    <property type="entry name" value="DNA2/NAM7 HELICASE FAMILY MEMBER"/>
    <property type="match status" value="1"/>
</dbReference>
<dbReference type="GO" id="GO:0005524">
    <property type="term" value="F:ATP binding"/>
    <property type="evidence" value="ECO:0007669"/>
    <property type="project" value="UniProtKB-KW"/>
</dbReference>
<proteinExistence type="predicted"/>
<dbReference type="SUPFAM" id="SSF55464">
    <property type="entry name" value="Origin of replication-binding domain, RBD-like"/>
    <property type="match status" value="1"/>
</dbReference>
<keyword evidence="1" id="KW-0547">Nucleotide-binding</keyword>
<dbReference type="RefSeq" id="WP_095417775.1">
    <property type="nucleotide sequence ID" value="NZ_CP022989.1"/>
</dbReference>
<name>A0A248VFC7_9BURK</name>
<evidence type="ECO:0008006" key="7">
    <source>
        <dbReference type="Google" id="ProtNLM"/>
    </source>
</evidence>
<protein>
    <recommendedName>
        <fullName evidence="7">Conjugative relaxase</fullName>
    </recommendedName>
</protein>
<dbReference type="EMBL" id="CP022989">
    <property type="protein sequence ID" value="ASV97582.1"/>
    <property type="molecule type" value="Genomic_DNA"/>
</dbReference>
<dbReference type="AlphaFoldDB" id="A0A248VFC7"/>
<dbReference type="NCBIfam" id="TIGR02686">
    <property type="entry name" value="relax_trwC"/>
    <property type="match status" value="1"/>
</dbReference>
<gene>
    <name evidence="5" type="ORF">CJU94_05035</name>
</gene>
<dbReference type="SUPFAM" id="SSF52540">
    <property type="entry name" value="P-loop containing nucleoside triphosphate hydrolases"/>
    <property type="match status" value="2"/>
</dbReference>